<evidence type="ECO:0000256" key="3">
    <source>
        <dbReference type="ARBA" id="ARBA00022598"/>
    </source>
</evidence>
<dbReference type="Gene3D" id="3.40.50.620">
    <property type="entry name" value="HUPs"/>
    <property type="match status" value="2"/>
</dbReference>
<dbReference type="InterPro" id="IPR023585">
    <property type="entry name" value="Ile-tRNA-ligase_type1"/>
</dbReference>
<comment type="function">
    <text evidence="8 10">Catalyzes the attachment of isoleucine to tRNA(Ile). As IleRS can inadvertently accommodate and process structurally similar amino acids such as valine, to avoid such errors it has two additional distinct tRNA(Ile)-dependent editing activities. One activity is designated as 'pretransfer' editing and involves the hydrolysis of activated Val-AMP. The other activity is designated 'posttransfer' editing and involves deacylation of mischarged Val-tRNA(Ile).</text>
</comment>
<dbReference type="InterPro" id="IPR050081">
    <property type="entry name" value="Ile-tRNA_ligase"/>
</dbReference>
<evidence type="ECO:0000256" key="10">
    <source>
        <dbReference type="HAMAP-Rule" id="MF_02002"/>
    </source>
</evidence>
<keyword evidence="14" id="KW-1185">Reference proteome</keyword>
<evidence type="ECO:0000256" key="6">
    <source>
        <dbReference type="ARBA" id="ARBA00022917"/>
    </source>
</evidence>
<comment type="caution">
    <text evidence="13">The sequence shown here is derived from an EMBL/GenBank/DDBJ whole genome shotgun (WGS) entry which is preliminary data.</text>
</comment>
<evidence type="ECO:0000313" key="14">
    <source>
        <dbReference type="Proteomes" id="UP000013201"/>
    </source>
</evidence>
<keyword evidence="6 10" id="KW-0648">Protein biosynthesis</keyword>
<evidence type="ECO:0000256" key="4">
    <source>
        <dbReference type="ARBA" id="ARBA00022741"/>
    </source>
</evidence>
<dbReference type="GO" id="GO:0002161">
    <property type="term" value="F:aminoacyl-tRNA deacylase activity"/>
    <property type="evidence" value="ECO:0007669"/>
    <property type="project" value="InterPro"/>
</dbReference>
<dbReference type="Proteomes" id="UP000013201">
    <property type="component" value="Unassembled WGS sequence"/>
</dbReference>
<dbReference type="NCBIfam" id="TIGR00392">
    <property type="entry name" value="ileS"/>
    <property type="match status" value="1"/>
</dbReference>
<keyword evidence="3 10" id="KW-0436">Ligase</keyword>
<dbReference type="HAMAP" id="MF_02002">
    <property type="entry name" value="Ile_tRNA_synth_type1"/>
    <property type="match status" value="1"/>
</dbReference>
<dbReference type="SUPFAM" id="SSF47323">
    <property type="entry name" value="Anticodon-binding domain of a subclass of class I aminoacyl-tRNA synthetases"/>
    <property type="match status" value="1"/>
</dbReference>
<accession>N1MRC6</accession>
<dbReference type="EC" id="6.1.1.5" evidence="10"/>
<dbReference type="InterPro" id="IPR014729">
    <property type="entry name" value="Rossmann-like_a/b/a_fold"/>
</dbReference>
<comment type="domain">
    <text evidence="10">IleRS has two distinct active sites: one for aminoacylation and one for editing. The misactivated valine is translocated from the active site to the editing site, which sterically excludes the correctly activated isoleucine. The single editing site contains two valyl binding pockets, one specific for each substrate (Val-AMP or Val-tRNA(Ile)).</text>
</comment>
<evidence type="ECO:0000259" key="11">
    <source>
        <dbReference type="Pfam" id="PF00133"/>
    </source>
</evidence>
<dbReference type="Gene3D" id="1.10.730.20">
    <property type="match status" value="1"/>
</dbReference>
<feature type="binding site" evidence="10">
    <location>
        <position position="947"/>
    </location>
    <ligand>
        <name>Zn(2+)</name>
        <dbReference type="ChEBI" id="CHEBI:29105"/>
    </ligand>
</feature>
<feature type="binding site" evidence="10">
    <location>
        <position position="964"/>
    </location>
    <ligand>
        <name>Zn(2+)</name>
        <dbReference type="ChEBI" id="CHEBI:29105"/>
    </ligand>
</feature>
<dbReference type="SUPFAM" id="SSF52374">
    <property type="entry name" value="Nucleotidylyl transferase"/>
    <property type="match status" value="1"/>
</dbReference>
<dbReference type="InterPro" id="IPR001412">
    <property type="entry name" value="aa-tRNA-synth_I_CS"/>
</dbReference>
<evidence type="ECO:0000256" key="9">
    <source>
        <dbReference type="ARBA" id="ARBA00048359"/>
    </source>
</evidence>
<reference evidence="14" key="2">
    <citation type="submission" date="2013-04" db="EMBL/GenBank/DDBJ databases">
        <title>Bisphenol A degrading Sphingobium sp. strain BiD32.</title>
        <authorList>
            <person name="Nielsen J.L."/>
            <person name="Zhou N.A."/>
            <person name="Kjeldal H."/>
        </authorList>
    </citation>
    <scope>NUCLEOTIDE SEQUENCE [LARGE SCALE GENOMIC DNA]</scope>
    <source>
        <strain evidence="14">BiD32</strain>
    </source>
</reference>
<keyword evidence="2 10" id="KW-0963">Cytoplasm</keyword>
<gene>
    <name evidence="10" type="primary">ileS</name>
    <name evidence="13" type="ORF">EBBID32_38780</name>
</gene>
<dbReference type="InterPro" id="IPR009080">
    <property type="entry name" value="tRNAsynth_Ia_anticodon-bd"/>
</dbReference>
<dbReference type="SUPFAM" id="SSF50677">
    <property type="entry name" value="ValRS/IleRS/LeuRS editing domain"/>
    <property type="match status" value="1"/>
</dbReference>
<reference evidence="13 14" key="1">
    <citation type="submission" date="2013-03" db="EMBL/GenBank/DDBJ databases">
        <authorList>
            <person name="Le V."/>
        </authorList>
    </citation>
    <scope>NUCLEOTIDE SEQUENCE [LARGE SCALE GENOMIC DNA]</scope>
    <source>
        <strain evidence="13 14">BiD32</strain>
    </source>
</reference>
<dbReference type="InterPro" id="IPR013155">
    <property type="entry name" value="M/V/L/I-tRNA-synth_anticd-bd"/>
</dbReference>
<evidence type="ECO:0000256" key="1">
    <source>
        <dbReference type="ARBA" id="ARBA00006887"/>
    </source>
</evidence>
<organism evidence="13 14">
    <name type="scientific">Sphingobium indicum BiD32</name>
    <dbReference type="NCBI Taxonomy" id="1301087"/>
    <lineage>
        <taxon>Bacteria</taxon>
        <taxon>Pseudomonadati</taxon>
        <taxon>Pseudomonadota</taxon>
        <taxon>Alphaproteobacteria</taxon>
        <taxon>Sphingomonadales</taxon>
        <taxon>Sphingomonadaceae</taxon>
        <taxon>Sphingobium</taxon>
    </lineage>
</organism>
<feature type="domain" description="Aminoacyl-tRNA synthetase class Ia" evidence="11">
    <location>
        <begin position="32"/>
        <end position="702"/>
    </location>
</feature>
<comment type="similarity">
    <text evidence="1 10">Belongs to the class-I aminoacyl-tRNA synthetase family. IleS type 1 subfamily.</text>
</comment>
<dbReference type="PANTHER" id="PTHR42765">
    <property type="entry name" value="SOLEUCYL-TRNA SYNTHETASE"/>
    <property type="match status" value="1"/>
</dbReference>
<protein>
    <recommendedName>
        <fullName evidence="10">Isoleucine--tRNA ligase</fullName>
        <ecNumber evidence="10">6.1.1.5</ecNumber>
    </recommendedName>
    <alternativeName>
        <fullName evidence="10">Isoleucyl-tRNA synthetase</fullName>
        <shortName evidence="10">IleRS</shortName>
    </alternativeName>
</protein>
<keyword evidence="4 10" id="KW-0547">Nucleotide-binding</keyword>
<dbReference type="FunFam" id="3.40.50.620:FF:000042">
    <property type="entry name" value="Isoleucine--tRNA ligase"/>
    <property type="match status" value="1"/>
</dbReference>
<dbReference type="InterPro" id="IPR009008">
    <property type="entry name" value="Val/Leu/Ile-tRNA-synth_edit"/>
</dbReference>
<dbReference type="Gene3D" id="3.90.740.10">
    <property type="entry name" value="Valyl/Leucyl/Isoleucyl-tRNA synthetase, editing domain"/>
    <property type="match status" value="1"/>
</dbReference>
<comment type="subunit">
    <text evidence="10">Monomer.</text>
</comment>
<dbReference type="EMBL" id="CAVK010000202">
    <property type="protein sequence ID" value="CCW19511.1"/>
    <property type="molecule type" value="Genomic_DNA"/>
</dbReference>
<evidence type="ECO:0000256" key="5">
    <source>
        <dbReference type="ARBA" id="ARBA00022840"/>
    </source>
</evidence>
<dbReference type="Pfam" id="PF00133">
    <property type="entry name" value="tRNA-synt_1"/>
    <property type="match status" value="1"/>
</dbReference>
<evidence type="ECO:0000256" key="2">
    <source>
        <dbReference type="ARBA" id="ARBA00022490"/>
    </source>
</evidence>
<dbReference type="InterPro" id="IPR002301">
    <property type="entry name" value="Ile-tRNA-ligase"/>
</dbReference>
<dbReference type="GO" id="GO:0000049">
    <property type="term" value="F:tRNA binding"/>
    <property type="evidence" value="ECO:0007669"/>
    <property type="project" value="InterPro"/>
</dbReference>
<dbReference type="GO" id="GO:0005524">
    <property type="term" value="F:ATP binding"/>
    <property type="evidence" value="ECO:0007669"/>
    <property type="project" value="UniProtKB-UniRule"/>
</dbReference>
<keyword evidence="7 10" id="KW-0030">Aminoacyl-tRNA synthetase</keyword>
<comment type="catalytic activity">
    <reaction evidence="9 10">
        <text>tRNA(Ile) + L-isoleucine + ATP = L-isoleucyl-tRNA(Ile) + AMP + diphosphate</text>
        <dbReference type="Rhea" id="RHEA:11060"/>
        <dbReference type="Rhea" id="RHEA-COMP:9666"/>
        <dbReference type="Rhea" id="RHEA-COMP:9695"/>
        <dbReference type="ChEBI" id="CHEBI:30616"/>
        <dbReference type="ChEBI" id="CHEBI:33019"/>
        <dbReference type="ChEBI" id="CHEBI:58045"/>
        <dbReference type="ChEBI" id="CHEBI:78442"/>
        <dbReference type="ChEBI" id="CHEBI:78528"/>
        <dbReference type="ChEBI" id="CHEBI:456215"/>
        <dbReference type="EC" id="6.1.1.5"/>
    </reaction>
</comment>
<dbReference type="PRINTS" id="PR00984">
    <property type="entry name" value="TRNASYNTHILE"/>
</dbReference>
<feature type="short sequence motif" description="'KMSKS' region" evidence="10">
    <location>
        <begin position="664"/>
        <end position="668"/>
    </location>
</feature>
<feature type="domain" description="Methionyl/Valyl/Leucyl/Isoleucyl-tRNA synthetase anticodon-binding" evidence="12">
    <location>
        <begin position="760"/>
        <end position="907"/>
    </location>
</feature>
<dbReference type="PANTHER" id="PTHR42765:SF1">
    <property type="entry name" value="ISOLEUCINE--TRNA LIGASE, MITOCHONDRIAL"/>
    <property type="match status" value="1"/>
</dbReference>
<dbReference type="PROSITE" id="PS00178">
    <property type="entry name" value="AA_TRNA_LIGASE_I"/>
    <property type="match status" value="1"/>
</dbReference>
<proteinExistence type="inferred from homology"/>
<dbReference type="Pfam" id="PF08264">
    <property type="entry name" value="Anticodon_1"/>
    <property type="match status" value="1"/>
</dbReference>
<name>N1MRC6_9SPHN</name>
<dbReference type="RefSeq" id="WP_006963895.1">
    <property type="nucleotide sequence ID" value="NZ_CAVK010000202.1"/>
</dbReference>
<comment type="subcellular location">
    <subcellularLocation>
        <location evidence="10">Cytoplasm</location>
    </subcellularLocation>
</comment>
<dbReference type="GO" id="GO:0006428">
    <property type="term" value="P:isoleucyl-tRNA aminoacylation"/>
    <property type="evidence" value="ECO:0007669"/>
    <property type="project" value="UniProtKB-UniRule"/>
</dbReference>
<evidence type="ECO:0000259" key="12">
    <source>
        <dbReference type="Pfam" id="PF08264"/>
    </source>
</evidence>
<dbReference type="AlphaFoldDB" id="N1MRC6"/>
<evidence type="ECO:0000256" key="8">
    <source>
        <dbReference type="ARBA" id="ARBA00025217"/>
    </source>
</evidence>
<sequence length="973" mass="108570">MTDAPDYKSTVFLPVTDFPMKAGLAQKEPAIAAKWEAMGLYDRLRERRAGRERFILHDGPPYANGDIHMGHAMNKVLKDIIVRSQSLLGKDAPYVPGWDCHGLPIEWKIEEEYRKKKLNKDEVPAQEFRAQCRAYADRWVGVQKEQFKRLGVMGDWADPYLTMKFDAEATIVGELLKFAESGQLYRGAKPVMWSPVEKTALAEAEVEYEDVTSTQIDVAFEIVEAPNAPELVGAYAVIWTTTPWTIPVNQAIAFGEGIEYFLAEIVLAQETEVQPGQPVADLEHGRKILIAASLYSAFEARTGLPLWQVTNDDGEPIVIKGTDLAGAIARHPMHALGGFFAKPRPFLPADHVTTDAGTGLVHMAPDHGEEDFIACKALGIDPVFAVNDAGFYRDDWEWLGGQGSVINTKFNGADGPICNDLRAAGALLSASEFRHSYPHSWRSKARIIYRCTPQWFIPMDKPSGQVADYPLPPLEPVTGALAAILPSNGPTLRGVALDAIANTRWVPERSRNRINAMVSDRPDWVISRQRAWGVPIALYVHRKSGQYLVDPAVNARIIEAFKGAGADAWFGADHQALLGPDHDLANYEVVTDILDVWFDSGSTHSFVVEARYGEGARADLYLEGSDQHRGWFQSSLLESSGTRGRAPYDAVLTHGFALDGTGRKMSKSLGNVVDPLKIMGESGADILRVWVASTDYFDDVRIGKEVLAGSSDAYRKLRNTFRYMLGALADYDEESEAVSYAEMPELERYMLHRLATLDAELRSVVDKAAGSDNWLEFSRYTRALFDFANSDLSAFFFDIRKDCLYCDAPTDAKRRAYRTLLDTLFHALIRYAAPIIPFTAEEVWQSRFPSDEESVHFLEWPEIDRHWINAHLDDKWTELRSQREQVNEAIEPLRREKIVRSSLEADVTMGQVLAVGDVDFAEVAIVARVTMGEGDGISVQPSDWHKCGRCWRLLPEVTEDGALCDRCDDVVTA</sequence>
<dbReference type="InterPro" id="IPR033708">
    <property type="entry name" value="Anticodon_Ile_BEm"/>
</dbReference>
<keyword evidence="10" id="KW-0479">Metal-binding</keyword>
<keyword evidence="10" id="KW-0862">Zinc</keyword>
<feature type="binding site" evidence="10">
    <location>
        <position position="667"/>
    </location>
    <ligand>
        <name>ATP</name>
        <dbReference type="ChEBI" id="CHEBI:30616"/>
    </ligand>
</feature>
<dbReference type="OrthoDB" id="9810365at2"/>
<evidence type="ECO:0000256" key="7">
    <source>
        <dbReference type="ARBA" id="ARBA00023146"/>
    </source>
</evidence>
<keyword evidence="5 10" id="KW-0067">ATP-binding</keyword>
<evidence type="ECO:0000313" key="13">
    <source>
        <dbReference type="EMBL" id="CCW19511.1"/>
    </source>
</evidence>
<feature type="binding site" evidence="10">
    <location>
        <position position="967"/>
    </location>
    <ligand>
        <name>Zn(2+)</name>
        <dbReference type="ChEBI" id="CHEBI:29105"/>
    </ligand>
</feature>
<feature type="binding site" evidence="10">
    <location>
        <position position="623"/>
    </location>
    <ligand>
        <name>L-isoleucyl-5'-AMP</name>
        <dbReference type="ChEBI" id="CHEBI:178002"/>
    </ligand>
</feature>
<feature type="short sequence motif" description="'HIGH' region" evidence="10">
    <location>
        <begin position="61"/>
        <end position="71"/>
    </location>
</feature>
<dbReference type="InterPro" id="IPR002300">
    <property type="entry name" value="aa-tRNA-synth_Ia"/>
</dbReference>
<comment type="cofactor">
    <cofactor evidence="10">
        <name>Zn(2+)</name>
        <dbReference type="ChEBI" id="CHEBI:29105"/>
    </cofactor>
    <text evidence="10">Binds 1 zinc ion per subunit.</text>
</comment>
<dbReference type="CDD" id="cd07960">
    <property type="entry name" value="Anticodon_Ia_Ile_BEm"/>
    <property type="match status" value="1"/>
</dbReference>
<dbReference type="GO" id="GO:0005829">
    <property type="term" value="C:cytosol"/>
    <property type="evidence" value="ECO:0007669"/>
    <property type="project" value="TreeGrafter"/>
</dbReference>
<feature type="binding site" evidence="10">
    <location>
        <position position="950"/>
    </location>
    <ligand>
        <name>Zn(2+)</name>
        <dbReference type="ChEBI" id="CHEBI:29105"/>
    </ligand>
</feature>
<dbReference type="GO" id="GO:0008270">
    <property type="term" value="F:zinc ion binding"/>
    <property type="evidence" value="ECO:0007669"/>
    <property type="project" value="UniProtKB-UniRule"/>
</dbReference>
<dbReference type="GO" id="GO:0004822">
    <property type="term" value="F:isoleucine-tRNA ligase activity"/>
    <property type="evidence" value="ECO:0007669"/>
    <property type="project" value="UniProtKB-UniRule"/>
</dbReference>